<dbReference type="Gene3D" id="3.30.420.40">
    <property type="match status" value="1"/>
</dbReference>
<dbReference type="RefSeq" id="WP_236893435.1">
    <property type="nucleotide sequence ID" value="NZ_CP015708.1"/>
</dbReference>
<dbReference type="AlphaFoldDB" id="A0A1L7JMX6"/>
<feature type="domain" description="Actin-like protein N-terminal" evidence="1">
    <location>
        <begin position="30"/>
        <end position="99"/>
    </location>
</feature>
<proteinExistence type="predicted"/>
<dbReference type="EMBL" id="CP015708">
    <property type="protein sequence ID" value="APU87066.1"/>
    <property type="molecule type" value="Genomic_DNA"/>
</dbReference>
<dbReference type="Pfam" id="PF17989">
    <property type="entry name" value="ALP_N"/>
    <property type="match status" value="1"/>
</dbReference>
<evidence type="ECO:0000259" key="1">
    <source>
        <dbReference type="Pfam" id="PF17989"/>
    </source>
</evidence>
<organism evidence="2">
    <name type="scientific">Clostridium botulinum</name>
    <dbReference type="NCBI Taxonomy" id="1491"/>
    <lineage>
        <taxon>Bacteria</taxon>
        <taxon>Bacillati</taxon>
        <taxon>Bacillota</taxon>
        <taxon>Clostridia</taxon>
        <taxon>Eubacteriales</taxon>
        <taxon>Clostridiaceae</taxon>
        <taxon>Clostridium</taxon>
    </lineage>
</organism>
<reference evidence="2" key="1">
    <citation type="submission" date="2016-05" db="EMBL/GenBank/DDBJ databases">
        <authorList>
            <person name="Lavstsen T."/>
            <person name="Jespersen J.S."/>
        </authorList>
    </citation>
    <scope>NUCLEOTIDE SEQUENCE</scope>
    <source>
        <strain evidence="2">CDC69096</strain>
        <plasmid evidence="2">pNPD8_2</plasmid>
    </source>
</reference>
<geneLocation type="plasmid" evidence="2">
    <name>pNPD8_2</name>
</geneLocation>
<evidence type="ECO:0000313" key="2">
    <source>
        <dbReference type="EMBL" id="APU87066.1"/>
    </source>
</evidence>
<sequence>MTNDTEVIMKNYINNITEKEALNIANTIKELNNKNTLIKYNGKYFICGDACIERYPDTMQRLNRDRIKDEYHLIELLSIVGQLTKESEFNLYLCVGLPNRSKEIVKI</sequence>
<protein>
    <recommendedName>
        <fullName evidence="1">Actin-like protein N-terminal domain-containing protein</fullName>
    </recommendedName>
</protein>
<accession>A0A1L7JMX6</accession>
<dbReference type="InterPro" id="IPR040607">
    <property type="entry name" value="ALP_N"/>
</dbReference>
<name>A0A1L7JMX6_CLOBO</name>
<gene>
    <name evidence="2" type="ORF">NPD8_4300</name>
</gene>
<keyword evidence="2" id="KW-0614">Plasmid</keyword>